<keyword evidence="5" id="KW-1185">Reference proteome</keyword>
<dbReference type="Proteomes" id="UP000000305">
    <property type="component" value="Unassembled WGS sequence"/>
</dbReference>
<proteinExistence type="predicted"/>
<organism evidence="4 5">
    <name type="scientific">Daphnia pulex</name>
    <name type="common">Water flea</name>
    <dbReference type="NCBI Taxonomy" id="6669"/>
    <lineage>
        <taxon>Eukaryota</taxon>
        <taxon>Metazoa</taxon>
        <taxon>Ecdysozoa</taxon>
        <taxon>Arthropoda</taxon>
        <taxon>Crustacea</taxon>
        <taxon>Branchiopoda</taxon>
        <taxon>Diplostraca</taxon>
        <taxon>Cladocera</taxon>
        <taxon>Anomopoda</taxon>
        <taxon>Daphniidae</taxon>
        <taxon>Daphnia</taxon>
    </lineage>
</organism>
<evidence type="ECO:0000256" key="1">
    <source>
        <dbReference type="ARBA" id="ARBA00022460"/>
    </source>
</evidence>
<evidence type="ECO:0000256" key="2">
    <source>
        <dbReference type="PROSITE-ProRule" id="PRU00497"/>
    </source>
</evidence>
<dbReference type="InterPro" id="IPR051217">
    <property type="entry name" value="Insect_Cuticle_Struc_Prot"/>
</dbReference>
<dbReference type="PhylomeDB" id="E9GA44"/>
<dbReference type="KEGG" id="dpx:DAPPUDRAFT_223263"/>
<feature type="signal peptide" evidence="3">
    <location>
        <begin position="1"/>
        <end position="15"/>
    </location>
</feature>
<dbReference type="GO" id="GO:0042302">
    <property type="term" value="F:structural constituent of cuticle"/>
    <property type="evidence" value="ECO:0007669"/>
    <property type="project" value="UniProtKB-UniRule"/>
</dbReference>
<dbReference type="AlphaFoldDB" id="E9GA44"/>
<dbReference type="PANTHER" id="PTHR12236:SF79">
    <property type="entry name" value="CUTICULAR PROTEIN 50CB-RELATED"/>
    <property type="match status" value="1"/>
</dbReference>
<feature type="chain" id="PRO_5012655239" description="Cuticle protein" evidence="3">
    <location>
        <begin position="16"/>
        <end position="248"/>
    </location>
</feature>
<dbReference type="InParanoid" id="E9GA44"/>
<dbReference type="Pfam" id="PF00379">
    <property type="entry name" value="Chitin_bind_4"/>
    <property type="match status" value="1"/>
</dbReference>
<sequence>MKVIVLAVLLSVAAAQNAYYPEAAYKTPEYPAQPYSFEWAVKDAESYNDYSHSESSDGKVTSGSYRVVLPDGRTQIVTYKDDSYGYVAEVRYEGEARYPEYKPATSYPAYKASPVVYKAPEAPVYKAPVYEAPVVPDYRPTEAPVVVYKAPSSPTYSAPAPKLPTAPTYKAPESPVYRAPTYTVPSYKPTTTVAPPVYEAPTYVVPSYKPSTTAAPVYEAPVTPATYRAPSPAPVPLLYRANAKKTTY</sequence>
<keyword evidence="1 2" id="KW-0193">Cuticle</keyword>
<dbReference type="PANTHER" id="PTHR12236">
    <property type="entry name" value="STRUCTURAL CONTITUENT OF CUTICLE"/>
    <property type="match status" value="1"/>
</dbReference>
<accession>E9GA44</accession>
<name>E9GA44_DAPPU</name>
<dbReference type="OrthoDB" id="6423516at2759"/>
<dbReference type="EMBL" id="GL732536">
    <property type="protein sequence ID" value="EFX83676.1"/>
    <property type="molecule type" value="Genomic_DNA"/>
</dbReference>
<gene>
    <name evidence="4" type="ORF">DAPPUDRAFT_223263</name>
</gene>
<dbReference type="PROSITE" id="PS51155">
    <property type="entry name" value="CHIT_BIND_RR_2"/>
    <property type="match status" value="1"/>
</dbReference>
<dbReference type="OMA" id="HEIHLHE"/>
<evidence type="ECO:0000256" key="3">
    <source>
        <dbReference type="SAM" id="SignalP"/>
    </source>
</evidence>
<reference evidence="4 5" key="1">
    <citation type="journal article" date="2011" name="Science">
        <title>The ecoresponsive genome of Daphnia pulex.</title>
        <authorList>
            <person name="Colbourne J.K."/>
            <person name="Pfrender M.E."/>
            <person name="Gilbert D."/>
            <person name="Thomas W.K."/>
            <person name="Tucker A."/>
            <person name="Oakley T.H."/>
            <person name="Tokishita S."/>
            <person name="Aerts A."/>
            <person name="Arnold G.J."/>
            <person name="Basu M.K."/>
            <person name="Bauer D.J."/>
            <person name="Caceres C.E."/>
            <person name="Carmel L."/>
            <person name="Casola C."/>
            <person name="Choi J.H."/>
            <person name="Detter J.C."/>
            <person name="Dong Q."/>
            <person name="Dusheyko S."/>
            <person name="Eads B.D."/>
            <person name="Frohlich T."/>
            <person name="Geiler-Samerotte K.A."/>
            <person name="Gerlach D."/>
            <person name="Hatcher P."/>
            <person name="Jogdeo S."/>
            <person name="Krijgsveld J."/>
            <person name="Kriventseva E.V."/>
            <person name="Kultz D."/>
            <person name="Laforsch C."/>
            <person name="Lindquist E."/>
            <person name="Lopez J."/>
            <person name="Manak J.R."/>
            <person name="Muller J."/>
            <person name="Pangilinan J."/>
            <person name="Patwardhan R.P."/>
            <person name="Pitluck S."/>
            <person name="Pritham E.J."/>
            <person name="Rechtsteiner A."/>
            <person name="Rho M."/>
            <person name="Rogozin I.B."/>
            <person name="Sakarya O."/>
            <person name="Salamov A."/>
            <person name="Schaack S."/>
            <person name="Shapiro H."/>
            <person name="Shiga Y."/>
            <person name="Skalitzky C."/>
            <person name="Smith Z."/>
            <person name="Souvorov A."/>
            <person name="Sung W."/>
            <person name="Tang Z."/>
            <person name="Tsuchiya D."/>
            <person name="Tu H."/>
            <person name="Vos H."/>
            <person name="Wang M."/>
            <person name="Wolf Y.I."/>
            <person name="Yamagata H."/>
            <person name="Yamada T."/>
            <person name="Ye Y."/>
            <person name="Shaw J.R."/>
            <person name="Andrews J."/>
            <person name="Crease T.J."/>
            <person name="Tang H."/>
            <person name="Lucas S.M."/>
            <person name="Robertson H.M."/>
            <person name="Bork P."/>
            <person name="Koonin E.V."/>
            <person name="Zdobnov E.M."/>
            <person name="Grigoriev I.V."/>
            <person name="Lynch M."/>
            <person name="Boore J.L."/>
        </authorList>
    </citation>
    <scope>NUCLEOTIDE SEQUENCE [LARGE SCALE GENOMIC DNA]</scope>
</reference>
<evidence type="ECO:0008006" key="6">
    <source>
        <dbReference type="Google" id="ProtNLM"/>
    </source>
</evidence>
<dbReference type="eggNOG" id="ENOG502S4KI">
    <property type="taxonomic scope" value="Eukaryota"/>
</dbReference>
<dbReference type="HOGENOM" id="CLU_075165_4_0_1"/>
<dbReference type="GO" id="GO:0031012">
    <property type="term" value="C:extracellular matrix"/>
    <property type="evidence" value="ECO:0000318"/>
    <property type="project" value="GO_Central"/>
</dbReference>
<protein>
    <recommendedName>
        <fullName evidence="6">Cuticle protein</fullName>
    </recommendedName>
</protein>
<dbReference type="FunCoup" id="E9GA44">
    <property type="interactions" value="154"/>
</dbReference>
<evidence type="ECO:0000313" key="4">
    <source>
        <dbReference type="EMBL" id="EFX83676.1"/>
    </source>
</evidence>
<keyword evidence="3" id="KW-0732">Signal</keyword>
<evidence type="ECO:0000313" key="5">
    <source>
        <dbReference type="Proteomes" id="UP000000305"/>
    </source>
</evidence>
<dbReference type="InterPro" id="IPR000618">
    <property type="entry name" value="Insect_cuticle"/>
</dbReference>